<reference evidence="2 5" key="4">
    <citation type="submission" date="2024-06" db="EMBL/GenBank/DDBJ databases">
        <authorList>
            <person name="Steensen K."/>
            <person name="Seneca J."/>
            <person name="Bartlau N."/>
            <person name="Yu A.X."/>
            <person name="Polz M.F."/>
        </authorList>
    </citation>
    <scope>NUCLEOTIDE SEQUENCE [LARGE SCALE GENOMIC DNA]</scope>
    <source>
        <strain evidence="2 5">1F260</strain>
    </source>
</reference>
<proteinExistence type="predicted"/>
<comment type="caution">
    <text evidence="3">The sequence shown here is derived from an EMBL/GenBank/DDBJ whole genome shotgun (WGS) entry which is preliminary data.</text>
</comment>
<keyword evidence="1" id="KW-0472">Membrane</keyword>
<dbReference type="EMBL" id="JBGONM010000003">
    <property type="protein sequence ID" value="MEZ8079909.1"/>
    <property type="molecule type" value="Genomic_DNA"/>
</dbReference>
<feature type="transmembrane region" description="Helical" evidence="1">
    <location>
        <begin position="79"/>
        <end position="102"/>
    </location>
</feature>
<dbReference type="Proteomes" id="UP000235387">
    <property type="component" value="Unassembled WGS sequence"/>
</dbReference>
<feature type="transmembrane region" description="Helical" evidence="1">
    <location>
        <begin position="53"/>
        <end position="73"/>
    </location>
</feature>
<keyword evidence="3" id="KW-0830">Ubiquinone</keyword>
<accession>A0A2N7L3J4</accession>
<feature type="transmembrane region" description="Helical" evidence="1">
    <location>
        <begin position="23"/>
        <end position="41"/>
    </location>
</feature>
<reference evidence="3" key="3">
    <citation type="journal article" date="2018" name="Nature">
        <title>A major lineage of non-tailed dsDNA viruses as unrecognized killers of marine bacteria.</title>
        <authorList>
            <person name="Kauffman K.M."/>
            <person name="Hussain F.A."/>
            <person name="Yang J."/>
            <person name="Arevalo P."/>
            <person name="Brown J.M."/>
            <person name="Chang W.K."/>
            <person name="VanInsberghe D."/>
            <person name="Elsherbini J."/>
            <person name="Sharma R.S."/>
            <person name="Cutler M.B."/>
            <person name="Kelly L."/>
            <person name="Polz M.F."/>
        </authorList>
    </citation>
    <scope>NUCLEOTIDE SEQUENCE</scope>
    <source>
        <strain evidence="3">10N.261.45.A10</strain>
    </source>
</reference>
<gene>
    <name evidence="2" type="ORF">ACED35_02220</name>
    <name evidence="3" type="ORF">BCT23_09010</name>
</gene>
<dbReference type="EMBL" id="MDAL01000071">
    <property type="protein sequence ID" value="PMN87484.1"/>
    <property type="molecule type" value="Genomic_DNA"/>
</dbReference>
<keyword evidence="1" id="KW-0812">Transmembrane</keyword>
<sequence length="122" mass="13732">MAFFLVVFLSVVGGILAGEHVHSYMVGFSLATVAVGCCYWLSFRHTNYPQLALLLLISGFAVKMGITVFGVMWSLERELITSPFVFALSYLFFSLVATYGYFKYREFVQTRMAAVKARLQTT</sequence>
<evidence type="ECO:0000256" key="1">
    <source>
        <dbReference type="SAM" id="Phobius"/>
    </source>
</evidence>
<reference evidence="4" key="1">
    <citation type="submission" date="2016-07" db="EMBL/GenBank/DDBJ databases">
        <title>Nontailed viruses are major unrecognized killers of bacteria in the ocean.</title>
        <authorList>
            <person name="Kauffman K."/>
            <person name="Hussain F."/>
            <person name="Yang J."/>
            <person name="Arevalo P."/>
            <person name="Brown J."/>
            <person name="Cutler M."/>
            <person name="Kelly L."/>
            <person name="Polz M.F."/>
        </authorList>
    </citation>
    <scope>NUCLEOTIDE SEQUENCE [LARGE SCALE GENOMIC DNA]</scope>
    <source>
        <strain evidence="4">10N.261.45.A10</strain>
    </source>
</reference>
<dbReference type="RefSeq" id="WP_017008682.1">
    <property type="nucleotide sequence ID" value="NZ_AJYF02000094.1"/>
</dbReference>
<reference evidence="3" key="2">
    <citation type="submission" date="2016-07" db="EMBL/GenBank/DDBJ databases">
        <authorList>
            <person name="Wan K."/>
            <person name="Booth B."/>
            <person name="Spirohn K."/>
            <person name="Hao T."/>
            <person name="Hu Y."/>
            <person name="Calderwood M."/>
            <person name="Hill D."/>
            <person name="Mohr S."/>
            <person name="Vidal M."/>
            <person name="Celniker S."/>
            <person name="Perrimon N."/>
        </authorList>
    </citation>
    <scope>NUCLEOTIDE SEQUENCE</scope>
    <source>
        <strain evidence="3">10N.261.45.A10</strain>
    </source>
</reference>
<keyword evidence="1" id="KW-1133">Transmembrane helix</keyword>
<name>A0A2N7L3J4_9GAMM</name>
<keyword evidence="5" id="KW-1185">Reference proteome</keyword>
<evidence type="ECO:0000313" key="3">
    <source>
        <dbReference type="EMBL" id="PMN87484.1"/>
    </source>
</evidence>
<dbReference type="AlphaFoldDB" id="A0A2N7L3J4"/>
<evidence type="ECO:0000313" key="4">
    <source>
        <dbReference type="Proteomes" id="UP000235387"/>
    </source>
</evidence>
<evidence type="ECO:0000313" key="5">
    <source>
        <dbReference type="Proteomes" id="UP001569154"/>
    </source>
</evidence>
<organism evidence="3 4">
    <name type="scientific">Enterovibrio norvegicus</name>
    <dbReference type="NCBI Taxonomy" id="188144"/>
    <lineage>
        <taxon>Bacteria</taxon>
        <taxon>Pseudomonadati</taxon>
        <taxon>Pseudomonadota</taxon>
        <taxon>Gammaproteobacteria</taxon>
        <taxon>Vibrionales</taxon>
        <taxon>Vibrionaceae</taxon>
        <taxon>Enterovibrio</taxon>
    </lineage>
</organism>
<dbReference type="Proteomes" id="UP001569154">
    <property type="component" value="Unassembled WGS sequence"/>
</dbReference>
<evidence type="ECO:0000313" key="2">
    <source>
        <dbReference type="EMBL" id="MEZ8079909.1"/>
    </source>
</evidence>
<protein>
    <submittedName>
        <fullName evidence="3">NADH:ubiquinone oxidoreductase</fullName>
    </submittedName>
</protein>